<dbReference type="Pfam" id="PF00089">
    <property type="entry name" value="Trypsin"/>
    <property type="match status" value="2"/>
</dbReference>
<evidence type="ECO:0000313" key="8">
    <source>
        <dbReference type="EMBL" id="KAJ9575985.1"/>
    </source>
</evidence>
<sequence>MCSFRDQETLDTMLRLIVIGLLFTICFANKDCVRLGCERRIVDGNPTEITEHPYQVSLESEGYHFCGGSIISPDWVVTAAHCVTEGHSISVSHITSIKKSLFILNTLNMTNFVSPPFVFNDTVKPIPMATVSPSGGATAVVTGWGNGQYQLQELDVGIIDKRICNMQLFFINNSMLCAKALRLFKGPCSGDSGGPLVSNGKLVGVASFVIGSCAAGFPDVYADVAYLRNWMRASYTTR</sequence>
<keyword evidence="9" id="KW-1185">Reference proteome</keyword>
<dbReference type="InterPro" id="IPR001254">
    <property type="entry name" value="Trypsin_dom"/>
</dbReference>
<keyword evidence="2 6" id="KW-0645">Protease</keyword>
<feature type="domain" description="Peptidase S1" evidence="7">
    <location>
        <begin position="41"/>
        <end position="236"/>
    </location>
</feature>
<evidence type="ECO:0000256" key="1">
    <source>
        <dbReference type="ARBA" id="ARBA00007664"/>
    </source>
</evidence>
<evidence type="ECO:0000256" key="6">
    <source>
        <dbReference type="RuleBase" id="RU363034"/>
    </source>
</evidence>
<keyword evidence="5" id="KW-1015">Disulfide bond</keyword>
<dbReference type="Gene3D" id="2.40.10.10">
    <property type="entry name" value="Trypsin-like serine proteases"/>
    <property type="match status" value="2"/>
</dbReference>
<dbReference type="InterPro" id="IPR018114">
    <property type="entry name" value="TRYPSIN_HIS"/>
</dbReference>
<comment type="similarity">
    <text evidence="1">Belongs to the peptidase S1 family.</text>
</comment>
<dbReference type="SMART" id="SM00020">
    <property type="entry name" value="Tryp_SPc"/>
    <property type="match status" value="1"/>
</dbReference>
<protein>
    <recommendedName>
        <fullName evidence="7">Peptidase S1 domain-containing protein</fullName>
    </recommendedName>
</protein>
<feature type="non-terminal residue" evidence="8">
    <location>
        <position position="1"/>
    </location>
</feature>
<evidence type="ECO:0000256" key="3">
    <source>
        <dbReference type="ARBA" id="ARBA00022801"/>
    </source>
</evidence>
<organism evidence="8 9">
    <name type="scientific">Diploptera punctata</name>
    <name type="common">Pacific beetle cockroach</name>
    <dbReference type="NCBI Taxonomy" id="6984"/>
    <lineage>
        <taxon>Eukaryota</taxon>
        <taxon>Metazoa</taxon>
        <taxon>Ecdysozoa</taxon>
        <taxon>Arthropoda</taxon>
        <taxon>Hexapoda</taxon>
        <taxon>Insecta</taxon>
        <taxon>Pterygota</taxon>
        <taxon>Neoptera</taxon>
        <taxon>Polyneoptera</taxon>
        <taxon>Dictyoptera</taxon>
        <taxon>Blattodea</taxon>
        <taxon>Blaberoidea</taxon>
        <taxon>Blaberidae</taxon>
        <taxon>Diplopterinae</taxon>
        <taxon>Diploptera</taxon>
    </lineage>
</organism>
<dbReference type="GO" id="GO:0006508">
    <property type="term" value="P:proteolysis"/>
    <property type="evidence" value="ECO:0007669"/>
    <property type="project" value="UniProtKB-KW"/>
</dbReference>
<evidence type="ECO:0000256" key="4">
    <source>
        <dbReference type="ARBA" id="ARBA00022825"/>
    </source>
</evidence>
<proteinExistence type="inferred from homology"/>
<dbReference type="EMBL" id="JASPKZ010009810">
    <property type="protein sequence ID" value="KAJ9575985.1"/>
    <property type="molecule type" value="Genomic_DNA"/>
</dbReference>
<dbReference type="GO" id="GO:0004252">
    <property type="term" value="F:serine-type endopeptidase activity"/>
    <property type="evidence" value="ECO:0007669"/>
    <property type="project" value="InterPro"/>
</dbReference>
<dbReference type="PANTHER" id="PTHR24276:SF91">
    <property type="entry name" value="AT26814P-RELATED"/>
    <property type="match status" value="1"/>
</dbReference>
<reference evidence="8" key="2">
    <citation type="submission" date="2023-05" db="EMBL/GenBank/DDBJ databases">
        <authorList>
            <person name="Fouks B."/>
        </authorList>
    </citation>
    <scope>NUCLEOTIDE SEQUENCE</scope>
    <source>
        <strain evidence="8">Stay&amp;Tobe</strain>
        <tissue evidence="8">Testes</tissue>
    </source>
</reference>
<evidence type="ECO:0000256" key="5">
    <source>
        <dbReference type="ARBA" id="ARBA00023157"/>
    </source>
</evidence>
<gene>
    <name evidence="8" type="ORF">L9F63_007085</name>
</gene>
<dbReference type="PANTHER" id="PTHR24276">
    <property type="entry name" value="POLYSERASE-RELATED"/>
    <property type="match status" value="1"/>
</dbReference>
<dbReference type="InterPro" id="IPR001314">
    <property type="entry name" value="Peptidase_S1A"/>
</dbReference>
<evidence type="ECO:0000256" key="2">
    <source>
        <dbReference type="ARBA" id="ARBA00022670"/>
    </source>
</evidence>
<keyword evidence="3 6" id="KW-0378">Hydrolase</keyword>
<dbReference type="PROSITE" id="PS00135">
    <property type="entry name" value="TRYPSIN_SER"/>
    <property type="match status" value="1"/>
</dbReference>
<dbReference type="InterPro" id="IPR043504">
    <property type="entry name" value="Peptidase_S1_PA_chymotrypsin"/>
</dbReference>
<name>A0AAD7Z902_DIPPU</name>
<dbReference type="AlphaFoldDB" id="A0AAD7Z902"/>
<comment type="caution">
    <text evidence="8">The sequence shown here is derived from an EMBL/GenBank/DDBJ whole genome shotgun (WGS) entry which is preliminary data.</text>
</comment>
<keyword evidence="4 6" id="KW-0720">Serine protease</keyword>
<dbReference type="SUPFAM" id="SSF50494">
    <property type="entry name" value="Trypsin-like serine proteases"/>
    <property type="match status" value="1"/>
</dbReference>
<dbReference type="InterPro" id="IPR033116">
    <property type="entry name" value="TRYPSIN_SER"/>
</dbReference>
<dbReference type="PRINTS" id="PR00722">
    <property type="entry name" value="CHYMOTRYPSIN"/>
</dbReference>
<dbReference type="CDD" id="cd00190">
    <property type="entry name" value="Tryp_SPc"/>
    <property type="match status" value="1"/>
</dbReference>
<dbReference type="PROSITE" id="PS50240">
    <property type="entry name" value="TRYPSIN_DOM"/>
    <property type="match status" value="1"/>
</dbReference>
<dbReference type="PROSITE" id="PS00134">
    <property type="entry name" value="TRYPSIN_HIS"/>
    <property type="match status" value="1"/>
</dbReference>
<accession>A0AAD7Z902</accession>
<evidence type="ECO:0000313" key="9">
    <source>
        <dbReference type="Proteomes" id="UP001233999"/>
    </source>
</evidence>
<reference evidence="8" key="1">
    <citation type="journal article" date="2023" name="IScience">
        <title>Live-bearing cockroach genome reveals convergent evolutionary mechanisms linked to viviparity in insects and beyond.</title>
        <authorList>
            <person name="Fouks B."/>
            <person name="Harrison M.C."/>
            <person name="Mikhailova A.A."/>
            <person name="Marchal E."/>
            <person name="English S."/>
            <person name="Carruthers M."/>
            <person name="Jennings E.C."/>
            <person name="Chiamaka E.L."/>
            <person name="Frigard R.A."/>
            <person name="Pippel M."/>
            <person name="Attardo G.M."/>
            <person name="Benoit J.B."/>
            <person name="Bornberg-Bauer E."/>
            <person name="Tobe S.S."/>
        </authorList>
    </citation>
    <scope>NUCLEOTIDE SEQUENCE</scope>
    <source>
        <strain evidence="8">Stay&amp;Tobe</strain>
    </source>
</reference>
<dbReference type="InterPro" id="IPR009003">
    <property type="entry name" value="Peptidase_S1_PA"/>
</dbReference>
<dbReference type="Proteomes" id="UP001233999">
    <property type="component" value="Unassembled WGS sequence"/>
</dbReference>
<dbReference type="InterPro" id="IPR050430">
    <property type="entry name" value="Peptidase_S1"/>
</dbReference>
<evidence type="ECO:0000259" key="7">
    <source>
        <dbReference type="PROSITE" id="PS50240"/>
    </source>
</evidence>